<proteinExistence type="predicted"/>
<dbReference type="KEGG" id="lab:LA76x_2460"/>
<protein>
    <submittedName>
        <fullName evidence="1">Uncharacterized protein</fullName>
    </submittedName>
</protein>
<organism evidence="1 2">
    <name type="scientific">Lysobacter antibioticus</name>
    <dbReference type="NCBI Taxonomy" id="84531"/>
    <lineage>
        <taxon>Bacteria</taxon>
        <taxon>Pseudomonadati</taxon>
        <taxon>Pseudomonadota</taxon>
        <taxon>Gammaproteobacteria</taxon>
        <taxon>Lysobacterales</taxon>
        <taxon>Lysobacteraceae</taxon>
        <taxon>Lysobacter</taxon>
    </lineage>
</organism>
<reference evidence="1 2" key="1">
    <citation type="journal article" date="2015" name="BMC Genomics">
        <title>Comparative genomics and metabolic profiling of the genus Lysobacter.</title>
        <authorList>
            <person name="de Bruijn I."/>
            <person name="Cheng X."/>
            <person name="de Jager V."/>
            <person name="Exposito R.G."/>
            <person name="Watrous J."/>
            <person name="Patel N."/>
            <person name="Postma J."/>
            <person name="Dorrestein P.C."/>
            <person name="Kobayashi D."/>
            <person name="Raaijmakers J.M."/>
        </authorList>
    </citation>
    <scope>NUCLEOTIDE SEQUENCE [LARGE SCALE GENOMIC DNA]</scope>
    <source>
        <strain evidence="1 2">76</strain>
    </source>
</reference>
<evidence type="ECO:0000313" key="1">
    <source>
        <dbReference type="EMBL" id="ALN80589.1"/>
    </source>
</evidence>
<dbReference type="Proteomes" id="UP000060787">
    <property type="component" value="Chromosome"/>
</dbReference>
<name>A0A0S2FAW3_LYSAN</name>
<gene>
    <name evidence="1" type="ORF">LA76x_2460</name>
</gene>
<dbReference type="EMBL" id="CP011129">
    <property type="protein sequence ID" value="ALN80589.1"/>
    <property type="molecule type" value="Genomic_DNA"/>
</dbReference>
<dbReference type="PATRIC" id="fig|84531.8.peg.2468"/>
<keyword evidence="2" id="KW-1185">Reference proteome</keyword>
<sequence length="57" mass="6363">MPVVAGLSSRFAGRLSDSNQRLKQLPQCVETRSASTCRGEIRVAMQHRAAHRVETLR</sequence>
<dbReference type="AlphaFoldDB" id="A0A0S2FAW3"/>
<accession>A0A0S2FAW3</accession>
<evidence type="ECO:0000313" key="2">
    <source>
        <dbReference type="Proteomes" id="UP000060787"/>
    </source>
</evidence>